<dbReference type="Pfam" id="PF24390">
    <property type="entry name" value="PRTase-CE"/>
    <property type="match status" value="1"/>
</dbReference>
<evidence type="ECO:0000259" key="1">
    <source>
        <dbReference type="Pfam" id="PF24390"/>
    </source>
</evidence>
<evidence type="ECO:0000313" key="3">
    <source>
        <dbReference type="Proteomes" id="UP000245754"/>
    </source>
</evidence>
<organism evidence="2 3">
    <name type="scientific">Cupriavidus plantarum</name>
    <dbReference type="NCBI Taxonomy" id="942865"/>
    <lineage>
        <taxon>Bacteria</taxon>
        <taxon>Pseudomonadati</taxon>
        <taxon>Pseudomonadota</taxon>
        <taxon>Betaproteobacteria</taxon>
        <taxon>Burkholderiales</taxon>
        <taxon>Burkholderiaceae</taxon>
        <taxon>Cupriavidus</taxon>
    </lineage>
</organism>
<dbReference type="EMBL" id="QGGT01000008">
    <property type="protein sequence ID" value="PWK31911.1"/>
    <property type="molecule type" value="Genomic_DNA"/>
</dbReference>
<proteinExistence type="predicted"/>
<dbReference type="InterPro" id="IPR056920">
    <property type="entry name" value="PRTase-CE"/>
</dbReference>
<dbReference type="AlphaFoldDB" id="A0A316EMG0"/>
<keyword evidence="3" id="KW-1185">Reference proteome</keyword>
<reference evidence="2 3" key="1">
    <citation type="submission" date="2018-05" db="EMBL/GenBank/DDBJ databases">
        <title>Genomic Encyclopedia of Type Strains, Phase IV (KMG-V): Genome sequencing to study the core and pangenomes of soil and plant-associated prokaryotes.</title>
        <authorList>
            <person name="Whitman W."/>
        </authorList>
    </citation>
    <scope>NUCLEOTIDE SEQUENCE [LARGE SCALE GENOMIC DNA]</scope>
    <source>
        <strain evidence="2 3">SLV-132</strain>
    </source>
</reference>
<gene>
    <name evidence="2" type="ORF">C7419_10851</name>
</gene>
<feature type="domain" description="PRTase-CE" evidence="1">
    <location>
        <begin position="27"/>
        <end position="311"/>
    </location>
</feature>
<sequence length="316" mass="37470">MNEQDYYEKLRVIVEQAWDSEVRWPEIESWVANFTGEYYAVEEERRLALLMLTRFMYFSRTLVRQMLRSMYRDQIESPIKQRIRRNFGNTTDFELIARNYEAELDATRFIGVGNPAESGAHLLYYFRQVNYLKKDLFSDIAGAFQPARDSKGEIYYKPREVSVGRYIFFDDLVGSATQATQYLKPYIKLIRERNDKVEFKFISLFATREGLDKLSEPDFFDGNVSTLFELDETYKAFEPETRYFNAPPDWFSLENLKAMCKGYGSRFNNLHPLGYKNGQLLLGFAHNTPDNVPPIFWNEGRKVPWHPIFVRYDKKY</sequence>
<accession>A0A316EMG0</accession>
<dbReference type="Proteomes" id="UP000245754">
    <property type="component" value="Unassembled WGS sequence"/>
</dbReference>
<name>A0A316EMG0_9BURK</name>
<evidence type="ECO:0000313" key="2">
    <source>
        <dbReference type="EMBL" id="PWK31911.1"/>
    </source>
</evidence>
<dbReference type="RefSeq" id="WP_109585276.1">
    <property type="nucleotide sequence ID" value="NZ_QGGT01000008.1"/>
</dbReference>
<protein>
    <recommendedName>
        <fullName evidence="1">PRTase-CE domain-containing protein</fullName>
    </recommendedName>
</protein>
<comment type="caution">
    <text evidence="2">The sequence shown here is derived from an EMBL/GenBank/DDBJ whole genome shotgun (WGS) entry which is preliminary data.</text>
</comment>